<protein>
    <submittedName>
        <fullName evidence="4">Uncharacterized protein</fullName>
    </submittedName>
</protein>
<evidence type="ECO:0000313" key="4">
    <source>
        <dbReference type="EMBL" id="KAG8083202.1"/>
    </source>
</evidence>
<keyword evidence="3" id="KW-0325">Glycoprotein</keyword>
<dbReference type="InterPro" id="IPR006918">
    <property type="entry name" value="COBRA_pln"/>
</dbReference>
<dbReference type="GO" id="GO:0016020">
    <property type="term" value="C:membrane"/>
    <property type="evidence" value="ECO:0007669"/>
    <property type="project" value="InterPro"/>
</dbReference>
<proteinExistence type="inferred from homology"/>
<name>A0A8J5T8W2_ZIZPA</name>
<dbReference type="PANTHER" id="PTHR31052:SF3">
    <property type="entry name" value="COBRA-LIKE PROTEIN 7"/>
    <property type="match status" value="1"/>
</dbReference>
<evidence type="ECO:0000313" key="5">
    <source>
        <dbReference type="Proteomes" id="UP000729402"/>
    </source>
</evidence>
<comment type="caution">
    <text evidence="4">The sequence shown here is derived from an EMBL/GenBank/DDBJ whole genome shotgun (WGS) entry which is preliminary data.</text>
</comment>
<reference evidence="4" key="2">
    <citation type="submission" date="2021-02" db="EMBL/GenBank/DDBJ databases">
        <authorList>
            <person name="Kimball J.A."/>
            <person name="Haas M.W."/>
            <person name="Macchietto M."/>
            <person name="Kono T."/>
            <person name="Duquette J."/>
            <person name="Shao M."/>
        </authorList>
    </citation>
    <scope>NUCLEOTIDE SEQUENCE</scope>
    <source>
        <tissue evidence="4">Fresh leaf tissue</tissue>
    </source>
</reference>
<accession>A0A8J5T8W2</accession>
<sequence length="72" mass="8786">MLVMLANNTKVSRLDNWRLSWEWWHDEFIYSMKDAYLWEKDISGYIYGSVGQYYLSLDFSQVLNCYKKPMIM</sequence>
<dbReference type="Pfam" id="PF04833">
    <property type="entry name" value="COBRA"/>
    <property type="match status" value="1"/>
</dbReference>
<reference evidence="4" key="1">
    <citation type="journal article" date="2021" name="bioRxiv">
        <title>Whole Genome Assembly and Annotation of Northern Wild Rice, Zizania palustris L., Supports a Whole Genome Duplication in the Zizania Genus.</title>
        <authorList>
            <person name="Haas M."/>
            <person name="Kono T."/>
            <person name="Macchietto M."/>
            <person name="Millas R."/>
            <person name="McGilp L."/>
            <person name="Shao M."/>
            <person name="Duquette J."/>
            <person name="Hirsch C.N."/>
            <person name="Kimball J."/>
        </authorList>
    </citation>
    <scope>NUCLEOTIDE SEQUENCE</scope>
    <source>
        <tissue evidence="4">Fresh leaf tissue</tissue>
    </source>
</reference>
<evidence type="ECO:0000256" key="2">
    <source>
        <dbReference type="ARBA" id="ARBA00022729"/>
    </source>
</evidence>
<dbReference type="GO" id="GO:0010215">
    <property type="term" value="P:cellulose microfibril organization"/>
    <property type="evidence" value="ECO:0007669"/>
    <property type="project" value="InterPro"/>
</dbReference>
<organism evidence="4 5">
    <name type="scientific">Zizania palustris</name>
    <name type="common">Northern wild rice</name>
    <dbReference type="NCBI Taxonomy" id="103762"/>
    <lineage>
        <taxon>Eukaryota</taxon>
        <taxon>Viridiplantae</taxon>
        <taxon>Streptophyta</taxon>
        <taxon>Embryophyta</taxon>
        <taxon>Tracheophyta</taxon>
        <taxon>Spermatophyta</taxon>
        <taxon>Magnoliopsida</taxon>
        <taxon>Liliopsida</taxon>
        <taxon>Poales</taxon>
        <taxon>Poaceae</taxon>
        <taxon>BOP clade</taxon>
        <taxon>Oryzoideae</taxon>
        <taxon>Oryzeae</taxon>
        <taxon>Zizaniinae</taxon>
        <taxon>Zizania</taxon>
    </lineage>
</organism>
<dbReference type="Proteomes" id="UP000729402">
    <property type="component" value="Unassembled WGS sequence"/>
</dbReference>
<comment type="similarity">
    <text evidence="1">Belongs to the COBRA family.</text>
</comment>
<keyword evidence="5" id="KW-1185">Reference proteome</keyword>
<gene>
    <name evidence="4" type="ORF">GUJ93_ZPchr0015g6819</name>
</gene>
<keyword evidence="2" id="KW-0732">Signal</keyword>
<evidence type="ECO:0000256" key="1">
    <source>
        <dbReference type="ARBA" id="ARBA00005507"/>
    </source>
</evidence>
<dbReference type="PANTHER" id="PTHR31052">
    <property type="entry name" value="COBRA-LIKE PROTEIN 7"/>
    <property type="match status" value="1"/>
</dbReference>
<evidence type="ECO:0000256" key="3">
    <source>
        <dbReference type="ARBA" id="ARBA00023180"/>
    </source>
</evidence>
<dbReference type="AlphaFoldDB" id="A0A8J5T8W2"/>
<dbReference type="EMBL" id="JAAALK010000085">
    <property type="protein sequence ID" value="KAG8083202.1"/>
    <property type="molecule type" value="Genomic_DNA"/>
</dbReference>